<keyword evidence="4 7" id="KW-0067">ATP-binding</keyword>
<dbReference type="EMBL" id="CCNE01000065">
    <property type="protein sequence ID" value="CDX62534.1"/>
    <property type="molecule type" value="Genomic_DNA"/>
</dbReference>
<evidence type="ECO:0000256" key="2">
    <source>
        <dbReference type="ARBA" id="ARBA00022490"/>
    </source>
</evidence>
<feature type="binding site" evidence="7">
    <location>
        <begin position="30"/>
        <end position="33"/>
    </location>
    <ligand>
        <name>ATP</name>
        <dbReference type="ChEBI" id="CHEBI:30616"/>
    </ligand>
</feature>
<dbReference type="NCBIfam" id="NF009488">
    <property type="entry name" value="PRK12850.1"/>
    <property type="match status" value="1"/>
</dbReference>
<evidence type="ECO:0000256" key="8">
    <source>
        <dbReference type="RuleBase" id="RU000418"/>
    </source>
</evidence>
<evidence type="ECO:0000256" key="7">
    <source>
        <dbReference type="HAMAP-Rule" id="MF_00600"/>
    </source>
</evidence>
<evidence type="ECO:0000256" key="3">
    <source>
        <dbReference type="ARBA" id="ARBA00022741"/>
    </source>
</evidence>
<protein>
    <recommendedName>
        <fullName evidence="7">Chaperonin GroEL</fullName>
        <ecNumber evidence="7">5.6.1.7</ecNumber>
    </recommendedName>
    <alternativeName>
        <fullName evidence="7">60 kDa chaperonin</fullName>
    </alternativeName>
    <alternativeName>
        <fullName evidence="7">Chaperonin-60</fullName>
        <shortName evidence="7">Cpn60</shortName>
    </alternativeName>
</protein>
<accession>A0A090GHH7</accession>
<feature type="binding site" evidence="7">
    <location>
        <position position="415"/>
    </location>
    <ligand>
        <name>ATP</name>
        <dbReference type="ChEBI" id="CHEBI:30616"/>
    </ligand>
</feature>
<dbReference type="SUPFAM" id="SSF52029">
    <property type="entry name" value="GroEL apical domain-like"/>
    <property type="match status" value="1"/>
</dbReference>
<dbReference type="AlphaFoldDB" id="A0A090GHH7"/>
<dbReference type="NCBIfam" id="NF009487">
    <property type="entry name" value="PRK12849.1"/>
    <property type="match status" value="1"/>
</dbReference>
<name>A0A090GHH7_MESPL</name>
<comment type="caution">
    <text evidence="7">Lacks conserved residue(s) required for the propagation of feature annotation.</text>
</comment>
<dbReference type="NCBIfam" id="NF000592">
    <property type="entry name" value="PRK00013.1"/>
    <property type="match status" value="1"/>
</dbReference>
<dbReference type="InterPro" id="IPR027409">
    <property type="entry name" value="GroEL-like_apical_dom_sf"/>
</dbReference>
<dbReference type="HAMAP" id="MF_00600">
    <property type="entry name" value="CH60"/>
    <property type="match status" value="1"/>
</dbReference>
<keyword evidence="6 7" id="KW-0413">Isomerase</keyword>
<evidence type="ECO:0000256" key="6">
    <source>
        <dbReference type="ARBA" id="ARBA00023235"/>
    </source>
</evidence>
<evidence type="ECO:0000256" key="4">
    <source>
        <dbReference type="ARBA" id="ARBA00022840"/>
    </source>
</evidence>
<dbReference type="PROSITE" id="PS00296">
    <property type="entry name" value="CHAPERONINS_CPN60"/>
    <property type="match status" value="1"/>
</dbReference>
<organism evidence="11 12">
    <name type="scientific">Mesorhizobium plurifarium</name>
    <dbReference type="NCBI Taxonomy" id="69974"/>
    <lineage>
        <taxon>Bacteria</taxon>
        <taxon>Pseudomonadati</taxon>
        <taxon>Pseudomonadota</taxon>
        <taxon>Alphaproteobacteria</taxon>
        <taxon>Hyphomicrobiales</taxon>
        <taxon>Phyllobacteriaceae</taxon>
        <taxon>Mesorhizobium</taxon>
    </lineage>
</organism>
<evidence type="ECO:0000256" key="9">
    <source>
        <dbReference type="RuleBase" id="RU000419"/>
    </source>
</evidence>
<dbReference type="GO" id="GO:0005737">
    <property type="term" value="C:cytoplasm"/>
    <property type="evidence" value="ECO:0007669"/>
    <property type="project" value="UniProtKB-SubCell"/>
</dbReference>
<dbReference type="NCBIfam" id="NF009489">
    <property type="entry name" value="PRK12851.1"/>
    <property type="match status" value="1"/>
</dbReference>
<evidence type="ECO:0000256" key="1">
    <source>
        <dbReference type="ARBA" id="ARBA00006607"/>
    </source>
</evidence>
<dbReference type="SUPFAM" id="SSF48592">
    <property type="entry name" value="GroEL equatorial domain-like"/>
    <property type="match status" value="1"/>
</dbReference>
<dbReference type="InterPro" id="IPR002423">
    <property type="entry name" value="Cpn60/GroEL/TCP-1"/>
</dbReference>
<dbReference type="CDD" id="cd03344">
    <property type="entry name" value="GroEL"/>
    <property type="match status" value="1"/>
</dbReference>
<keyword evidence="5 7" id="KW-0143">Chaperone</keyword>
<evidence type="ECO:0000256" key="5">
    <source>
        <dbReference type="ARBA" id="ARBA00023186"/>
    </source>
</evidence>
<dbReference type="NCBIfam" id="TIGR02348">
    <property type="entry name" value="GroEL"/>
    <property type="match status" value="1"/>
</dbReference>
<evidence type="ECO:0000313" key="12">
    <source>
        <dbReference type="Proteomes" id="UP000046122"/>
    </source>
</evidence>
<evidence type="ECO:0000313" key="11">
    <source>
        <dbReference type="EMBL" id="CDX62534.1"/>
    </source>
</evidence>
<proteinExistence type="inferred from homology"/>
<feature type="binding site" evidence="7">
    <location>
        <begin position="87"/>
        <end position="91"/>
    </location>
    <ligand>
        <name>ATP</name>
        <dbReference type="ChEBI" id="CHEBI:30616"/>
    </ligand>
</feature>
<evidence type="ECO:0000256" key="10">
    <source>
        <dbReference type="SAM" id="Coils"/>
    </source>
</evidence>
<dbReference type="GO" id="GO:0140662">
    <property type="term" value="F:ATP-dependent protein folding chaperone"/>
    <property type="evidence" value="ECO:0007669"/>
    <property type="project" value="InterPro"/>
</dbReference>
<dbReference type="GO" id="GO:0016853">
    <property type="term" value="F:isomerase activity"/>
    <property type="evidence" value="ECO:0007669"/>
    <property type="project" value="UniProtKB-KW"/>
</dbReference>
<comment type="similarity">
    <text evidence="1 7 8">Belongs to the chaperonin (HSP60) family.</text>
</comment>
<dbReference type="PANTHER" id="PTHR45633">
    <property type="entry name" value="60 KDA HEAT SHOCK PROTEIN, MITOCHONDRIAL"/>
    <property type="match status" value="1"/>
</dbReference>
<dbReference type="GO" id="GO:0005524">
    <property type="term" value="F:ATP binding"/>
    <property type="evidence" value="ECO:0007669"/>
    <property type="project" value="UniProtKB-UniRule"/>
</dbReference>
<dbReference type="Gene3D" id="3.30.260.10">
    <property type="entry name" value="TCP-1-like chaperonin intermediate domain"/>
    <property type="match status" value="1"/>
</dbReference>
<dbReference type="EC" id="5.6.1.7" evidence="7"/>
<dbReference type="InterPro" id="IPR027410">
    <property type="entry name" value="TCP-1-like_intermed_sf"/>
</dbReference>
<dbReference type="InterPro" id="IPR001844">
    <property type="entry name" value="Cpn60/GroEL"/>
</dbReference>
<keyword evidence="10" id="KW-0175">Coiled coil</keyword>
<gene>
    <name evidence="7" type="primary">groEL</name>
    <name evidence="7" type="synonym">groL</name>
    <name evidence="11" type="ORF">MPL3365_70522</name>
</gene>
<dbReference type="SUPFAM" id="SSF54849">
    <property type="entry name" value="GroEL-intermediate domain like"/>
    <property type="match status" value="1"/>
</dbReference>
<keyword evidence="3 7" id="KW-0547">Nucleotide-binding</keyword>
<dbReference type="FunFam" id="1.10.560.10:FF:000001">
    <property type="entry name" value="60 kDa chaperonin"/>
    <property type="match status" value="1"/>
</dbReference>
<comment type="subunit">
    <text evidence="7 9">Forms a cylinder of 14 subunits composed of two heptameric rings stacked back-to-back. Interacts with the co-chaperonin GroES.</text>
</comment>
<comment type="function">
    <text evidence="7 9">Together with its co-chaperonin GroES, plays an essential role in assisting protein folding. The GroEL-GroES system forms a nano-cage that allows encapsulation of the non-native substrate proteins and provides a physical environment optimized to promote and accelerate protein folding.</text>
</comment>
<sequence>MAAKDVKFSRDARERMLRGVNILADAVKVTLGPKGRNVVIDKSFGAPRITKDGVTVAKEIELEDKFENMGAQMVREVASKTNDIAGDGTTTATVLAQAIVQEGNKAVAAGMNPMDLKRGIDLAVGEVVTALGKAAKKIKTSEEVAQVGTISANGDESVGKMIAEAMQKVGNEGVITVEEAKTAETELEVVEGMQFDRGYLSPYFVTNADKMVADLEDAYILLHEKKLSNLQAMLPVLEAVVQTSKPLLIISEDVEGEALATLVVNKLRGGLKIAAVKAPGFGDRRKAMLEDIAILTGGQVISEDLGIKLENVGLNMLGRAKKVSISKENTTIVDGAGKKAEIQGRVAQIKQQIEETTSDYDKEKLQERLAKLAGGVAVIRVGGATEVEVKEKKDRVDDALNATRAAVEEGIVAGGGVALLRASANVKATGANSDQAAGINIVRRALQAPARQIASNAGAEASIVAGKILENKGATFGYNAQTGDYGDMIAMGIVDPVKVVRTALQDAASVAGLLVTTEAMIAEAPKKEAAGGMPGGMPGGGMGGMGGMDF</sequence>
<feature type="binding site" evidence="7">
    <location>
        <position position="51"/>
    </location>
    <ligand>
        <name>ATP</name>
        <dbReference type="ChEBI" id="CHEBI:30616"/>
    </ligand>
</feature>
<feature type="coiled-coil region" evidence="10">
    <location>
        <begin position="339"/>
        <end position="366"/>
    </location>
</feature>
<dbReference type="Gene3D" id="1.10.560.10">
    <property type="entry name" value="GroEL-like equatorial domain"/>
    <property type="match status" value="1"/>
</dbReference>
<dbReference type="InterPro" id="IPR027413">
    <property type="entry name" value="GROEL-like_equatorial_sf"/>
</dbReference>
<reference evidence="11 12" key="1">
    <citation type="submission" date="2014-08" db="EMBL/GenBank/DDBJ databases">
        <authorList>
            <person name="Moulin Lionel"/>
        </authorList>
    </citation>
    <scope>NUCLEOTIDE SEQUENCE [LARGE SCALE GENOMIC DNA]</scope>
</reference>
<keyword evidence="2 7" id="KW-0963">Cytoplasm</keyword>
<feature type="binding site" evidence="7">
    <location>
        <position position="495"/>
    </location>
    <ligand>
        <name>ATP</name>
        <dbReference type="ChEBI" id="CHEBI:30616"/>
    </ligand>
</feature>
<dbReference type="PRINTS" id="PR00298">
    <property type="entry name" value="CHAPERONIN60"/>
</dbReference>
<dbReference type="Proteomes" id="UP000046122">
    <property type="component" value="Unassembled WGS sequence"/>
</dbReference>
<dbReference type="InterPro" id="IPR018370">
    <property type="entry name" value="Chaperonin_Cpn60_CS"/>
</dbReference>
<dbReference type="Gene3D" id="3.50.7.10">
    <property type="entry name" value="GroEL"/>
    <property type="match status" value="1"/>
</dbReference>
<dbReference type="Pfam" id="PF00118">
    <property type="entry name" value="Cpn60_TCP1"/>
    <property type="match status" value="1"/>
</dbReference>
<dbReference type="GO" id="GO:0042026">
    <property type="term" value="P:protein refolding"/>
    <property type="evidence" value="ECO:0007669"/>
    <property type="project" value="UniProtKB-UniRule"/>
</dbReference>
<dbReference type="FunFam" id="3.50.7.10:FF:000001">
    <property type="entry name" value="60 kDa chaperonin"/>
    <property type="match status" value="1"/>
</dbReference>
<dbReference type="GO" id="GO:0051082">
    <property type="term" value="F:unfolded protein binding"/>
    <property type="evidence" value="ECO:0007669"/>
    <property type="project" value="UniProtKB-UniRule"/>
</dbReference>
<comment type="subcellular location">
    <subcellularLocation>
        <location evidence="7">Cytoplasm</location>
    </subcellularLocation>
</comment>